<dbReference type="Gene3D" id="3.40.50.1580">
    <property type="entry name" value="Nucleoside phosphorylase domain"/>
    <property type="match status" value="1"/>
</dbReference>
<gene>
    <name evidence="8" type="ORF">HMPREF9470_02843</name>
</gene>
<organism evidence="8 9">
    <name type="scientific">[Clostridium] citroniae WAL-19142</name>
    <dbReference type="NCBI Taxonomy" id="742734"/>
    <lineage>
        <taxon>Bacteria</taxon>
        <taxon>Bacillati</taxon>
        <taxon>Bacillota</taxon>
        <taxon>Clostridia</taxon>
        <taxon>Lachnospirales</taxon>
        <taxon>Lachnospiraceae</taxon>
        <taxon>Enterocloster</taxon>
    </lineage>
</organism>
<dbReference type="EC" id="2.4.2.3" evidence="2"/>
<comment type="similarity">
    <text evidence="1">Belongs to the PNP/UDP phosphorylase family.</text>
</comment>
<dbReference type="CDD" id="cd17767">
    <property type="entry name" value="UP_EcUdp-like"/>
    <property type="match status" value="1"/>
</dbReference>
<dbReference type="PATRIC" id="fig|742734.4.peg.3045"/>
<accession>A0A0J9C2S4</accession>
<dbReference type="AlphaFoldDB" id="A0A0J9C2S4"/>
<dbReference type="InterPro" id="IPR018016">
    <property type="entry name" value="Nucleoside_phosphorylase_CS"/>
</dbReference>
<protein>
    <recommendedName>
        <fullName evidence="3">Uridine phosphorylase</fullName>
        <ecNumber evidence="2">2.4.2.3</ecNumber>
    </recommendedName>
</protein>
<dbReference type="RefSeq" id="WP_007865300.1">
    <property type="nucleotide sequence ID" value="NZ_KQ235878.1"/>
</dbReference>
<dbReference type="PANTHER" id="PTHR43691">
    <property type="entry name" value="URIDINE PHOSPHORYLASE"/>
    <property type="match status" value="1"/>
</dbReference>
<dbReference type="Pfam" id="PF01048">
    <property type="entry name" value="PNP_UDP_1"/>
    <property type="match status" value="1"/>
</dbReference>
<evidence type="ECO:0000256" key="4">
    <source>
        <dbReference type="ARBA" id="ARBA00022676"/>
    </source>
</evidence>
<reference evidence="8 9" key="1">
    <citation type="submission" date="2011-04" db="EMBL/GenBank/DDBJ databases">
        <title>The Genome Sequence of Clostridium citroniae WAL-19142.</title>
        <authorList>
            <consortium name="The Broad Institute Genome Sequencing Platform"/>
            <person name="Earl A."/>
            <person name="Ward D."/>
            <person name="Feldgarden M."/>
            <person name="Gevers D."/>
            <person name="Warren Y.A."/>
            <person name="Tyrrell K.L."/>
            <person name="Citron D.M."/>
            <person name="Goldstein E.J."/>
            <person name="Daigneault M."/>
            <person name="Allen-Vercoe E."/>
            <person name="Young S.K."/>
            <person name="Zeng Q."/>
            <person name="Gargeya S."/>
            <person name="Fitzgerald M."/>
            <person name="Haas B."/>
            <person name="Abouelleil A."/>
            <person name="Alvarado L."/>
            <person name="Arachchi H.M."/>
            <person name="Berlin A."/>
            <person name="Brown A."/>
            <person name="Chapman S.B."/>
            <person name="Chen Z."/>
            <person name="Dunbar C."/>
            <person name="Freedman E."/>
            <person name="Gearin G."/>
            <person name="Gellesch M."/>
            <person name="Goldberg J."/>
            <person name="Griggs A."/>
            <person name="Gujja S."/>
            <person name="Heilman E.R."/>
            <person name="Heiman D."/>
            <person name="Howarth C."/>
            <person name="Larson L."/>
            <person name="Lui A."/>
            <person name="MacDonald P.J."/>
            <person name="Mehta T."/>
            <person name="Montmayeur A."/>
            <person name="Murphy C."/>
            <person name="Neiman D."/>
            <person name="Pearson M."/>
            <person name="Priest M."/>
            <person name="Roberts A."/>
            <person name="Saif S."/>
            <person name="Shea T."/>
            <person name="Shenoy N."/>
            <person name="Sisk P."/>
            <person name="Stolte C."/>
            <person name="Sykes S."/>
            <person name="White J."/>
            <person name="Yandava C."/>
            <person name="Wortman J."/>
            <person name="Nusbaum C."/>
            <person name="Birren B."/>
        </authorList>
    </citation>
    <scope>NUCLEOTIDE SEQUENCE [LARGE SCALE GENOMIC DNA]</scope>
    <source>
        <strain evidence="8 9">WAL-19142</strain>
    </source>
</reference>
<dbReference type="GeneID" id="93163334"/>
<dbReference type="GO" id="GO:0009164">
    <property type="term" value="P:nucleoside catabolic process"/>
    <property type="evidence" value="ECO:0007669"/>
    <property type="project" value="UniProtKB-ARBA"/>
</dbReference>
<dbReference type="InterPro" id="IPR035994">
    <property type="entry name" value="Nucleoside_phosphorylase_sf"/>
</dbReference>
<dbReference type="GO" id="GO:0004850">
    <property type="term" value="F:uridine phosphorylase activity"/>
    <property type="evidence" value="ECO:0007669"/>
    <property type="project" value="UniProtKB-EC"/>
</dbReference>
<dbReference type="EMBL" id="ADLK01000022">
    <property type="protein sequence ID" value="KMW18739.1"/>
    <property type="molecule type" value="Genomic_DNA"/>
</dbReference>
<dbReference type="SUPFAM" id="SSF53167">
    <property type="entry name" value="Purine and uridine phosphorylases"/>
    <property type="match status" value="1"/>
</dbReference>
<comment type="caution">
    <text evidence="8">The sequence shown here is derived from an EMBL/GenBank/DDBJ whole genome shotgun (WGS) entry which is preliminary data.</text>
</comment>
<comment type="catalytic activity">
    <reaction evidence="6">
        <text>uridine + phosphate = alpha-D-ribose 1-phosphate + uracil</text>
        <dbReference type="Rhea" id="RHEA:24388"/>
        <dbReference type="ChEBI" id="CHEBI:16704"/>
        <dbReference type="ChEBI" id="CHEBI:17568"/>
        <dbReference type="ChEBI" id="CHEBI:43474"/>
        <dbReference type="ChEBI" id="CHEBI:57720"/>
        <dbReference type="EC" id="2.4.2.3"/>
    </reaction>
</comment>
<dbReference type="InterPro" id="IPR000845">
    <property type="entry name" value="Nucleoside_phosphorylase_d"/>
</dbReference>
<keyword evidence="4" id="KW-0328">Glycosyltransferase</keyword>
<evidence type="ECO:0000256" key="5">
    <source>
        <dbReference type="ARBA" id="ARBA00022679"/>
    </source>
</evidence>
<feature type="domain" description="Nucleoside phosphorylase" evidence="7">
    <location>
        <begin position="18"/>
        <end position="239"/>
    </location>
</feature>
<dbReference type="Proteomes" id="UP000037392">
    <property type="component" value="Unassembled WGS sequence"/>
</dbReference>
<evidence type="ECO:0000256" key="1">
    <source>
        <dbReference type="ARBA" id="ARBA00010456"/>
    </source>
</evidence>
<evidence type="ECO:0000313" key="9">
    <source>
        <dbReference type="Proteomes" id="UP000037392"/>
    </source>
</evidence>
<evidence type="ECO:0000313" key="8">
    <source>
        <dbReference type="EMBL" id="KMW18739.1"/>
    </source>
</evidence>
<evidence type="ECO:0000256" key="6">
    <source>
        <dbReference type="ARBA" id="ARBA00048447"/>
    </source>
</evidence>
<evidence type="ECO:0000256" key="3">
    <source>
        <dbReference type="ARBA" id="ARBA00021980"/>
    </source>
</evidence>
<dbReference type="PANTHER" id="PTHR43691:SF11">
    <property type="entry name" value="FI09636P-RELATED"/>
    <property type="match status" value="1"/>
</dbReference>
<dbReference type="PROSITE" id="PS01232">
    <property type="entry name" value="PNP_UDP_1"/>
    <property type="match status" value="1"/>
</dbReference>
<sequence length="254" mass="27667">MGKKMMHIALEAGDVGRYVFLPGSPERTEKIAAYFDNPQEIAYNREYRTFVGELEGARVAVTSTGIGGPSAAIAVEELHQCGADTMMRVGTCASVSPKVSLGDVVIPNGAVKMEGVSLHYLPVEFPSVPDFHMLKCIEQAAKNLDYPYNVGVTITKASFYTQTEPETKPVGPELMFKWSAYEKGGATSTSMECAPLFAIGSCLGIRTACVMASATNCRNYSDNGRNTEIDIEDRAIRTAIEAMRIIIRNDKEMK</sequence>
<dbReference type="OrthoDB" id="9772602at2"/>
<evidence type="ECO:0000259" key="7">
    <source>
        <dbReference type="Pfam" id="PF01048"/>
    </source>
</evidence>
<proteinExistence type="inferred from homology"/>
<dbReference type="GO" id="GO:0005829">
    <property type="term" value="C:cytosol"/>
    <property type="evidence" value="ECO:0007669"/>
    <property type="project" value="TreeGrafter"/>
</dbReference>
<name>A0A0J9C2S4_9FIRM</name>
<keyword evidence="5" id="KW-0808">Transferase</keyword>
<evidence type="ECO:0000256" key="2">
    <source>
        <dbReference type="ARBA" id="ARBA00011888"/>
    </source>
</evidence>